<evidence type="ECO:0008006" key="4">
    <source>
        <dbReference type="Google" id="ProtNLM"/>
    </source>
</evidence>
<accession>F3ZQR5</accession>
<feature type="signal peptide" evidence="1">
    <location>
        <begin position="1"/>
        <end position="25"/>
    </location>
</feature>
<dbReference type="Gene3D" id="2.40.128.720">
    <property type="match status" value="1"/>
</dbReference>
<evidence type="ECO:0000313" key="2">
    <source>
        <dbReference type="EMBL" id="EGJ70573.1"/>
    </source>
</evidence>
<dbReference type="eggNOG" id="ENOG502ZDM7">
    <property type="taxonomic scope" value="Bacteria"/>
</dbReference>
<reference evidence="2 3" key="1">
    <citation type="journal article" date="2011" name="Stand. Genomic Sci.">
        <title>Non-contiguous finished genome sequence of Bacteroides coprosuis type strain (PC139).</title>
        <authorList>
            <person name="Land M."/>
            <person name="Held B."/>
            <person name="Gronow S."/>
            <person name="Abt B."/>
            <person name="Lucas S."/>
            <person name="Del Rio T.G."/>
            <person name="Nolan M."/>
            <person name="Tice H."/>
            <person name="Cheng J.F."/>
            <person name="Pitluck S."/>
            <person name="Liolios K."/>
            <person name="Pagani I."/>
            <person name="Ivanova N."/>
            <person name="Mavromatis K."/>
            <person name="Mikhailova N."/>
            <person name="Pati A."/>
            <person name="Tapia R."/>
            <person name="Han C."/>
            <person name="Goodwin L."/>
            <person name="Chen A."/>
            <person name="Palaniappan K."/>
            <person name="Hauser L."/>
            <person name="Brambilla E.M."/>
            <person name="Rohde M."/>
            <person name="Goker M."/>
            <person name="Detter J.C."/>
            <person name="Woyke T."/>
            <person name="Bristow J."/>
            <person name="Eisen J.A."/>
            <person name="Markowitz V."/>
            <person name="Hugenholtz P."/>
            <person name="Kyrpides N.C."/>
            <person name="Klenk H.P."/>
            <person name="Lapidus A."/>
        </authorList>
    </citation>
    <scope>NUCLEOTIDE SEQUENCE</scope>
    <source>
        <strain evidence="2 3">DSM 18011</strain>
    </source>
</reference>
<dbReference type="Pfam" id="PF12930">
    <property type="entry name" value="DUF3836"/>
    <property type="match status" value="1"/>
</dbReference>
<name>F3ZQR5_9BACE</name>
<dbReference type="AlphaFoldDB" id="F3ZQR5"/>
<sequence>MRMKSFYRVLVLTILVTCTAFSAFAKQSVNTNNIVYNFEERNGLLVGQTLYKQEGKALSHYIRYNYTYDQNNKIVENNIQMWNKDKKQWDKSLSVRYEYNGQNVSTQCYKWDANKNSYKLLPKYNTSFIDPNL</sequence>
<evidence type="ECO:0000313" key="3">
    <source>
        <dbReference type="Proteomes" id="UP000018439"/>
    </source>
</evidence>
<dbReference type="Proteomes" id="UP000018439">
    <property type="component" value="Chromosome"/>
</dbReference>
<dbReference type="OrthoDB" id="1028854at2"/>
<protein>
    <recommendedName>
        <fullName evidence="4">DUF3836 domain-containing protein</fullName>
    </recommendedName>
</protein>
<keyword evidence="1" id="KW-0732">Signal</keyword>
<dbReference type="EMBL" id="CM001167">
    <property type="protein sequence ID" value="EGJ70573.1"/>
    <property type="molecule type" value="Genomic_DNA"/>
</dbReference>
<proteinExistence type="predicted"/>
<dbReference type="InterPro" id="IPR024339">
    <property type="entry name" value="DUF3836"/>
</dbReference>
<evidence type="ECO:0000256" key="1">
    <source>
        <dbReference type="SAM" id="SignalP"/>
    </source>
</evidence>
<feature type="chain" id="PRO_5003303935" description="DUF3836 domain-containing protein" evidence="1">
    <location>
        <begin position="26"/>
        <end position="133"/>
    </location>
</feature>
<keyword evidence="3" id="KW-1185">Reference proteome</keyword>
<gene>
    <name evidence="2" type="ORF">Bcop_0355</name>
</gene>
<organism evidence="2 3">
    <name type="scientific">Bacteroides coprosuis DSM 18011</name>
    <dbReference type="NCBI Taxonomy" id="679937"/>
    <lineage>
        <taxon>Bacteria</taxon>
        <taxon>Pseudomonadati</taxon>
        <taxon>Bacteroidota</taxon>
        <taxon>Bacteroidia</taxon>
        <taxon>Bacteroidales</taxon>
        <taxon>Bacteroidaceae</taxon>
        <taxon>Bacteroides</taxon>
    </lineage>
</organism>
<dbReference type="HOGENOM" id="CLU_133247_1_2_10"/>
<dbReference type="STRING" id="679937.Bcop_0355"/>